<feature type="modified residue" description="N6-(pyridoxal phosphate)lysine" evidence="6">
    <location>
        <position position="213"/>
    </location>
</feature>
<evidence type="ECO:0000313" key="9">
    <source>
        <dbReference type="Proteomes" id="UP000285324"/>
    </source>
</evidence>
<dbReference type="GO" id="GO:0047804">
    <property type="term" value="F:cysteine-S-conjugate beta-lyase activity"/>
    <property type="evidence" value="ECO:0007669"/>
    <property type="project" value="InterPro"/>
</dbReference>
<accession>A0A424WE84</accession>
<sequence>MLKDQTTPAQEDGFNTRLLRAGRPHQGWVNTPVTRASTYVFNSVGEWRDTRQRRDQERLASYGARGTDSTYALEDALVLLEGGYRAKVFPTGLAAIAMVFLAYLKSGDHVLITDGVYEPARALCAQSLSRLGITHSFYRPDGSDLAEKIQPNTRMIYAENPSSLIYELMDLRKVSALARQHGCLLVVDNTWGSGILHQPLALGADISLMAATKYLSGHADIMMGTVVTTKEVWQEMETVQVNYGQTVGADDAWLMLRGLRTLPVRMRTHQENMLRVADWLRNDPRVARVYAAGLAEGEQAGIFQRDFKGSNGLVSVEFKADISARQMEAMIDALRLFGIGASWGGFESLVVPMNMVSARSLSDWKARGAMCRFHIGLEEPADIIADLQQAFDAHLS</sequence>
<dbReference type="EMBL" id="QVXO01000015">
    <property type="protein sequence ID" value="RPJ91527.1"/>
    <property type="molecule type" value="Genomic_DNA"/>
</dbReference>
<comment type="catalytic activity">
    <reaction evidence="5">
        <text>L,L-cystathionine + H2O = L-homocysteine + pyruvate + NH4(+)</text>
        <dbReference type="Rhea" id="RHEA:13965"/>
        <dbReference type="ChEBI" id="CHEBI:15361"/>
        <dbReference type="ChEBI" id="CHEBI:15377"/>
        <dbReference type="ChEBI" id="CHEBI:28938"/>
        <dbReference type="ChEBI" id="CHEBI:58161"/>
        <dbReference type="ChEBI" id="CHEBI:58199"/>
    </reaction>
</comment>
<dbReference type="PANTHER" id="PTHR43500">
    <property type="entry name" value="CYSTATHIONINE BETA-LYASE-RELATED"/>
    <property type="match status" value="1"/>
</dbReference>
<dbReference type="InterPro" id="IPR000277">
    <property type="entry name" value="Cys/Met-Metab_PyrdxlP-dep_enz"/>
</dbReference>
<dbReference type="InterPro" id="IPR015421">
    <property type="entry name" value="PyrdxlP-dep_Trfase_major"/>
</dbReference>
<evidence type="ECO:0000256" key="7">
    <source>
        <dbReference type="RuleBase" id="RU362118"/>
    </source>
</evidence>
<dbReference type="AlphaFoldDB" id="A0A424WE84"/>
<evidence type="ECO:0000256" key="5">
    <source>
        <dbReference type="ARBA" id="ARBA00047517"/>
    </source>
</evidence>
<dbReference type="InterPro" id="IPR006233">
    <property type="entry name" value="Cys_b_lyase_bac"/>
</dbReference>
<evidence type="ECO:0000256" key="6">
    <source>
        <dbReference type="PIRSR" id="PIRSR001434-2"/>
    </source>
</evidence>
<dbReference type="Gene3D" id="3.90.1150.10">
    <property type="entry name" value="Aspartate Aminotransferase, domain 1"/>
    <property type="match status" value="1"/>
</dbReference>
<dbReference type="PIRSF" id="PIRSF001434">
    <property type="entry name" value="CGS"/>
    <property type="match status" value="1"/>
</dbReference>
<dbReference type="PANTHER" id="PTHR43500:SF1">
    <property type="entry name" value="CYSTATHIONINE BETA-LYASE-RELATED"/>
    <property type="match status" value="1"/>
</dbReference>
<dbReference type="GO" id="GO:0019346">
    <property type="term" value="P:transsulfuration"/>
    <property type="evidence" value="ECO:0007669"/>
    <property type="project" value="InterPro"/>
</dbReference>
<proteinExistence type="inferred from homology"/>
<dbReference type="NCBIfam" id="TIGR01324">
    <property type="entry name" value="cysta_beta_ly_B"/>
    <property type="match status" value="1"/>
</dbReference>
<dbReference type="RefSeq" id="WP_118932636.1">
    <property type="nucleotide sequence ID" value="NZ_CP061008.1"/>
</dbReference>
<dbReference type="InterPro" id="IPR015422">
    <property type="entry name" value="PyrdxlP-dep_Trfase_small"/>
</dbReference>
<evidence type="ECO:0000256" key="3">
    <source>
        <dbReference type="ARBA" id="ARBA00022898"/>
    </source>
</evidence>
<gene>
    <name evidence="8" type="primary">metC</name>
    <name evidence="8" type="ORF">DY367_12340</name>
</gene>
<protein>
    <submittedName>
        <fullName evidence="8">Cystathionine beta-lyase</fullName>
        <ecNumber evidence="8">4.4.1.8</ecNumber>
    </submittedName>
</protein>
<dbReference type="OrthoDB" id="9805807at2"/>
<dbReference type="InterPro" id="IPR015424">
    <property type="entry name" value="PyrdxlP-dep_Trfase"/>
</dbReference>
<dbReference type="SUPFAM" id="SSF53383">
    <property type="entry name" value="PLP-dependent transferases"/>
    <property type="match status" value="1"/>
</dbReference>
<evidence type="ECO:0000256" key="4">
    <source>
        <dbReference type="ARBA" id="ARBA00023239"/>
    </source>
</evidence>
<name>A0A424WE84_ALCXX</name>
<dbReference type="FunFam" id="3.40.640.10:FF:000046">
    <property type="entry name" value="Cystathionine gamma-lyase"/>
    <property type="match status" value="1"/>
</dbReference>
<evidence type="ECO:0000256" key="2">
    <source>
        <dbReference type="ARBA" id="ARBA00009077"/>
    </source>
</evidence>
<dbReference type="Proteomes" id="UP000285324">
    <property type="component" value="Unassembled WGS sequence"/>
</dbReference>
<reference evidence="8 9" key="1">
    <citation type="submission" date="2018-08" db="EMBL/GenBank/DDBJ databases">
        <title>Achromobacter xylosoxidans Genome sequencing and assembly.</title>
        <authorList>
            <person name="Wang R."/>
            <person name="Rensing C."/>
            <person name="Li Y."/>
        </authorList>
    </citation>
    <scope>NUCLEOTIDE SEQUENCE [LARGE SCALE GENOMIC DNA]</scope>
    <source>
        <strain evidence="8 9">GD003A</strain>
    </source>
</reference>
<keyword evidence="3 6" id="KW-0663">Pyridoxal phosphate</keyword>
<dbReference type="Pfam" id="PF01053">
    <property type="entry name" value="Cys_Met_Meta_PP"/>
    <property type="match status" value="1"/>
</dbReference>
<dbReference type="GO" id="GO:0019450">
    <property type="term" value="P:L-cysteine catabolic process to pyruvate"/>
    <property type="evidence" value="ECO:0007669"/>
    <property type="project" value="TreeGrafter"/>
</dbReference>
<dbReference type="EC" id="4.4.1.8" evidence="8"/>
<dbReference type="GO" id="GO:0030170">
    <property type="term" value="F:pyridoxal phosphate binding"/>
    <property type="evidence" value="ECO:0007669"/>
    <property type="project" value="InterPro"/>
</dbReference>
<evidence type="ECO:0000256" key="1">
    <source>
        <dbReference type="ARBA" id="ARBA00001933"/>
    </source>
</evidence>
<evidence type="ECO:0000313" key="8">
    <source>
        <dbReference type="EMBL" id="RPJ91527.1"/>
    </source>
</evidence>
<comment type="cofactor">
    <cofactor evidence="1 7">
        <name>pyridoxal 5'-phosphate</name>
        <dbReference type="ChEBI" id="CHEBI:597326"/>
    </cofactor>
</comment>
<organism evidence="8 9">
    <name type="scientific">Alcaligenes xylosoxydans xylosoxydans</name>
    <name type="common">Achromobacter xylosoxidans</name>
    <dbReference type="NCBI Taxonomy" id="85698"/>
    <lineage>
        <taxon>Bacteria</taxon>
        <taxon>Pseudomonadati</taxon>
        <taxon>Pseudomonadota</taxon>
        <taxon>Betaproteobacteria</taxon>
        <taxon>Burkholderiales</taxon>
        <taxon>Alcaligenaceae</taxon>
        <taxon>Achromobacter</taxon>
    </lineage>
</organism>
<comment type="caution">
    <text evidence="8">The sequence shown here is derived from an EMBL/GenBank/DDBJ whole genome shotgun (WGS) entry which is preliminary data.</text>
</comment>
<keyword evidence="4 8" id="KW-0456">Lyase</keyword>
<comment type="similarity">
    <text evidence="2 7">Belongs to the trans-sulfuration enzymes family.</text>
</comment>
<dbReference type="Gene3D" id="3.40.640.10">
    <property type="entry name" value="Type I PLP-dependent aspartate aminotransferase-like (Major domain)"/>
    <property type="match status" value="1"/>
</dbReference>